<organism evidence="1">
    <name type="scientific">bioreactor metagenome</name>
    <dbReference type="NCBI Taxonomy" id="1076179"/>
    <lineage>
        <taxon>unclassified sequences</taxon>
        <taxon>metagenomes</taxon>
        <taxon>ecological metagenomes</taxon>
    </lineage>
</organism>
<dbReference type="AlphaFoldDB" id="A0A645BI13"/>
<sequence>MMKVEFSVFERTLNPSMSVRKISHSIRSVVLSMLQIFIDDFEEKGIVVSLDAGTASERRLEIDHDSLLVSLFYLLENSLKYCCPRTKYKIIFKDENDSFSILFNMISIRIENYEVKELTNFGYRSDTAKKINTEGQGIGMYRIIKTLKLNNAELEITPRINDFTKKRGDITYEGNEFRIKFNRQKDWFK</sequence>
<name>A0A645BI13_9ZZZZ</name>
<evidence type="ECO:0008006" key="2">
    <source>
        <dbReference type="Google" id="ProtNLM"/>
    </source>
</evidence>
<comment type="caution">
    <text evidence="1">The sequence shown here is derived from an EMBL/GenBank/DDBJ whole genome shotgun (WGS) entry which is preliminary data.</text>
</comment>
<dbReference type="SUPFAM" id="SSF55874">
    <property type="entry name" value="ATPase domain of HSP90 chaperone/DNA topoisomerase II/histidine kinase"/>
    <property type="match status" value="1"/>
</dbReference>
<dbReference type="EMBL" id="VSSQ01020217">
    <property type="protein sequence ID" value="MPM64902.1"/>
    <property type="molecule type" value="Genomic_DNA"/>
</dbReference>
<accession>A0A645BI13</accession>
<gene>
    <name evidence="1" type="ORF">SDC9_111793</name>
</gene>
<reference evidence="1" key="1">
    <citation type="submission" date="2019-08" db="EMBL/GenBank/DDBJ databases">
        <authorList>
            <person name="Kucharzyk K."/>
            <person name="Murdoch R.W."/>
            <person name="Higgins S."/>
            <person name="Loffler F."/>
        </authorList>
    </citation>
    <scope>NUCLEOTIDE SEQUENCE</scope>
</reference>
<dbReference type="InterPro" id="IPR036890">
    <property type="entry name" value="HATPase_C_sf"/>
</dbReference>
<dbReference type="Gene3D" id="3.30.565.10">
    <property type="entry name" value="Histidine kinase-like ATPase, C-terminal domain"/>
    <property type="match status" value="1"/>
</dbReference>
<evidence type="ECO:0000313" key="1">
    <source>
        <dbReference type="EMBL" id="MPM64902.1"/>
    </source>
</evidence>
<proteinExistence type="predicted"/>
<protein>
    <recommendedName>
        <fullName evidence="2">Sensor histidine kinase NatK C-terminal domain-containing protein</fullName>
    </recommendedName>
</protein>